<dbReference type="InterPro" id="IPR002470">
    <property type="entry name" value="Peptidase_S9A"/>
</dbReference>
<dbReference type="InterPro" id="IPR001375">
    <property type="entry name" value="Peptidase_S9_cat"/>
</dbReference>
<evidence type="ECO:0000256" key="3">
    <source>
        <dbReference type="ARBA" id="ARBA00022801"/>
    </source>
</evidence>
<evidence type="ECO:0000259" key="6">
    <source>
        <dbReference type="Pfam" id="PF00326"/>
    </source>
</evidence>
<feature type="domain" description="Peptidase S9A N-terminal" evidence="7">
    <location>
        <begin position="8"/>
        <end position="442"/>
    </location>
</feature>
<keyword evidence="2" id="KW-0645">Protease</keyword>
<dbReference type="Gene3D" id="3.40.50.1820">
    <property type="entry name" value="alpha/beta hydrolase"/>
    <property type="match status" value="1"/>
</dbReference>
<keyword evidence="3" id="KW-0378">Hydrolase</keyword>
<organism evidence="8 9">
    <name type="scientific">Nesterenkonia aerolata</name>
    <dbReference type="NCBI Taxonomy" id="3074079"/>
    <lineage>
        <taxon>Bacteria</taxon>
        <taxon>Bacillati</taxon>
        <taxon>Actinomycetota</taxon>
        <taxon>Actinomycetes</taxon>
        <taxon>Micrococcales</taxon>
        <taxon>Micrococcaceae</taxon>
        <taxon>Nesterenkonia</taxon>
    </lineage>
</organism>
<evidence type="ECO:0000256" key="1">
    <source>
        <dbReference type="ARBA" id="ARBA00005228"/>
    </source>
</evidence>
<dbReference type="InterPro" id="IPR002471">
    <property type="entry name" value="Pept_S9_AS"/>
</dbReference>
<name>A0ABU2DUX8_9MICC</name>
<keyword evidence="4" id="KW-0720">Serine protease</keyword>
<dbReference type="PROSITE" id="PS00708">
    <property type="entry name" value="PRO_ENDOPEP_SER"/>
    <property type="match status" value="1"/>
</dbReference>
<protein>
    <submittedName>
        <fullName evidence="8">S9 family peptidase</fullName>
    </submittedName>
</protein>
<dbReference type="InterPro" id="IPR051543">
    <property type="entry name" value="Serine_Peptidase_S9A"/>
</dbReference>
<evidence type="ECO:0000256" key="2">
    <source>
        <dbReference type="ARBA" id="ARBA00022670"/>
    </source>
</evidence>
<comment type="caution">
    <text evidence="8">The sequence shown here is derived from an EMBL/GenBank/DDBJ whole genome shotgun (WGS) entry which is preliminary data.</text>
</comment>
<comment type="similarity">
    <text evidence="1">Belongs to the peptidase S9A family.</text>
</comment>
<keyword evidence="9" id="KW-1185">Reference proteome</keyword>
<evidence type="ECO:0000313" key="9">
    <source>
        <dbReference type="Proteomes" id="UP001251870"/>
    </source>
</evidence>
<accession>A0ABU2DUX8</accession>
<dbReference type="PANTHER" id="PTHR11757">
    <property type="entry name" value="PROTEASE FAMILY S9A OLIGOPEPTIDASE"/>
    <property type="match status" value="1"/>
</dbReference>
<reference evidence="8 9" key="1">
    <citation type="submission" date="2023-09" db="EMBL/GenBank/DDBJ databases">
        <title>Description of three actinobacteria isolated from air of manufacturing shop in a pharmaceutical factory.</title>
        <authorList>
            <person name="Zhang D.-F."/>
        </authorList>
    </citation>
    <scope>NUCLEOTIDE SEQUENCE [LARGE SCALE GENOMIC DNA]</scope>
    <source>
        <strain evidence="8 9">LY-0111</strain>
    </source>
</reference>
<evidence type="ECO:0000256" key="5">
    <source>
        <dbReference type="SAM" id="MobiDB-lite"/>
    </source>
</evidence>
<dbReference type="Gene3D" id="2.130.10.120">
    <property type="entry name" value="Prolyl oligopeptidase, N-terminal domain"/>
    <property type="match status" value="1"/>
</dbReference>
<dbReference type="Proteomes" id="UP001251870">
    <property type="component" value="Unassembled WGS sequence"/>
</dbReference>
<evidence type="ECO:0000256" key="4">
    <source>
        <dbReference type="ARBA" id="ARBA00022825"/>
    </source>
</evidence>
<gene>
    <name evidence="8" type="ORF">RIL96_12130</name>
</gene>
<dbReference type="InterPro" id="IPR023302">
    <property type="entry name" value="Pept_S9A_N"/>
</dbReference>
<dbReference type="EMBL" id="JAVKGR010000021">
    <property type="protein sequence ID" value="MDR8020309.1"/>
    <property type="molecule type" value="Genomic_DNA"/>
</dbReference>
<feature type="domain" description="Peptidase S9 prolyl oligopeptidase catalytic" evidence="6">
    <location>
        <begin position="527"/>
        <end position="738"/>
    </location>
</feature>
<dbReference type="InterPro" id="IPR029058">
    <property type="entry name" value="AB_hydrolase_fold"/>
</dbReference>
<dbReference type="RefSeq" id="WP_310549289.1">
    <property type="nucleotide sequence ID" value="NZ_JAVKGR010000021.1"/>
</dbReference>
<dbReference type="Pfam" id="PF00326">
    <property type="entry name" value="Peptidase_S9"/>
    <property type="match status" value="1"/>
</dbReference>
<evidence type="ECO:0000313" key="8">
    <source>
        <dbReference type="EMBL" id="MDR8020309.1"/>
    </source>
</evidence>
<proteinExistence type="inferred from homology"/>
<dbReference type="SUPFAM" id="SSF50993">
    <property type="entry name" value="Peptidase/esterase 'gauge' domain"/>
    <property type="match status" value="1"/>
</dbReference>
<evidence type="ECO:0000259" key="7">
    <source>
        <dbReference type="Pfam" id="PF02897"/>
    </source>
</evidence>
<dbReference type="PANTHER" id="PTHR11757:SF19">
    <property type="entry name" value="PROLYL ENDOPEPTIDASE-LIKE"/>
    <property type="match status" value="1"/>
</dbReference>
<dbReference type="SUPFAM" id="SSF53474">
    <property type="entry name" value="alpha/beta-Hydrolases"/>
    <property type="match status" value="1"/>
</dbReference>
<feature type="region of interest" description="Disordered" evidence="5">
    <location>
        <begin position="1"/>
        <end position="20"/>
    </location>
</feature>
<sequence length="743" mass="82834">MAEHPTPPQTKKIPVTRTHHGDTITDDYEWLRDKDSPEVLEHLRAENTYTEAVTAEQQPLREAIFSEIRHRTVETDLTVPVRRRGHWYFTRTIEGEQHPVFCRVPVDDDADWTPPQVEPGIALEGEETYFDTNAEAAKHPFYQLGGLDIDASDTLLAYCEDTSGDERYTLRLRRLDTGETLDESVEDVHGAGVLEPSGRRVYYMVADAAWRPSKLFVHAVGTSSDEDRLLLEITDEQLWTGIQLSADRRELVIISGNSEYTESRLLDVSDAEAEPRLIIPASHRILHEIDPIELDGARHLLVTHNQQAPNNMLTLTTEAALVGQQSPADAAAPLDLGDPVLAHEHEVKLEGIQITAAQILVTARRSTVESVQLLSLDTVRSVRDGGASTPTSSLPGPAFDEEIFTCAALSAEYEAPVFRVLFSSWLIPPRLYDISHPGAEESVTGRRPGEPVLRRETPVQDVDLDDYRATRLWAPTQDLGPDGTPVQIPITVLHHREVSADGANPALVYGYGSYEMSQDPFFGIPRLSLLDRGIVFAIAHVRGGGELGRWWYEDGKKLKKVNTFTDFITATDYLVETGWADPARISALGGSAGGLLMGAVANMAPEKYRAILAQVPFVDPLTSILDPELPLSALEWEEWGNPITDAEVYQYMKEYSPYENVRDVEYPAIAAVTSLHDTRVLYVEPAKWVPRLREHQQGQAPIVFKIEMDGGHGGASGRYETWKERAWDYAFLAHHIGATEHTR</sequence>
<dbReference type="Pfam" id="PF02897">
    <property type="entry name" value="Peptidase_S9_N"/>
    <property type="match status" value="1"/>
</dbReference>
<dbReference type="PRINTS" id="PR00862">
    <property type="entry name" value="PROLIGOPTASE"/>
</dbReference>